<sequence>DTTALTRALIIKGAKEEKLTRDETIELLMRKNYNLEEAEYIYDLEVGAAASPETPMEFRALVESYRRSQGLEYKDIPTEVLEASKKLSELRSALSQARARKAPETELSQLQADLAIAEVEVKQIKADYGL</sequence>
<dbReference type="EMBL" id="BARW01010113">
    <property type="protein sequence ID" value="GAI73389.1"/>
    <property type="molecule type" value="Genomic_DNA"/>
</dbReference>
<proteinExistence type="predicted"/>
<protein>
    <submittedName>
        <fullName evidence="2">Uncharacterized protein</fullName>
    </submittedName>
</protein>
<comment type="caution">
    <text evidence="2">The sequence shown here is derived from an EMBL/GenBank/DDBJ whole genome shotgun (WGS) entry which is preliminary data.</text>
</comment>
<accession>X1SZY6</accession>
<evidence type="ECO:0000256" key="1">
    <source>
        <dbReference type="SAM" id="Coils"/>
    </source>
</evidence>
<gene>
    <name evidence="2" type="ORF">S12H4_20062</name>
</gene>
<reference evidence="2" key="1">
    <citation type="journal article" date="2014" name="Front. Microbiol.">
        <title>High frequency of phylogenetically diverse reductive dehalogenase-homologous genes in deep subseafloor sedimentary metagenomes.</title>
        <authorList>
            <person name="Kawai M."/>
            <person name="Futagami T."/>
            <person name="Toyoda A."/>
            <person name="Takaki Y."/>
            <person name="Nishi S."/>
            <person name="Hori S."/>
            <person name="Arai W."/>
            <person name="Tsubouchi T."/>
            <person name="Morono Y."/>
            <person name="Uchiyama I."/>
            <person name="Ito T."/>
            <person name="Fujiyama A."/>
            <person name="Inagaki F."/>
            <person name="Takami H."/>
        </authorList>
    </citation>
    <scope>NUCLEOTIDE SEQUENCE</scope>
    <source>
        <strain evidence="2">Expedition CK06-06</strain>
    </source>
</reference>
<organism evidence="2">
    <name type="scientific">marine sediment metagenome</name>
    <dbReference type="NCBI Taxonomy" id="412755"/>
    <lineage>
        <taxon>unclassified sequences</taxon>
        <taxon>metagenomes</taxon>
        <taxon>ecological metagenomes</taxon>
    </lineage>
</organism>
<dbReference type="AlphaFoldDB" id="X1SZY6"/>
<feature type="coiled-coil region" evidence="1">
    <location>
        <begin position="80"/>
        <end position="127"/>
    </location>
</feature>
<name>X1SZY6_9ZZZZ</name>
<feature type="non-terminal residue" evidence="2">
    <location>
        <position position="1"/>
    </location>
</feature>
<keyword evidence="1" id="KW-0175">Coiled coil</keyword>
<evidence type="ECO:0000313" key="2">
    <source>
        <dbReference type="EMBL" id="GAI73389.1"/>
    </source>
</evidence>